<reference evidence="1 2" key="1">
    <citation type="submission" date="2013-03" db="EMBL/GenBank/DDBJ databases">
        <title>The Genome Sequence of Cladophialophora psammophila CBS 110553.</title>
        <authorList>
            <consortium name="The Broad Institute Genomics Platform"/>
            <person name="Cuomo C."/>
            <person name="de Hoog S."/>
            <person name="Gorbushina A."/>
            <person name="Walker B."/>
            <person name="Young S.K."/>
            <person name="Zeng Q."/>
            <person name="Gargeya S."/>
            <person name="Fitzgerald M."/>
            <person name="Haas B."/>
            <person name="Abouelleil A."/>
            <person name="Allen A.W."/>
            <person name="Alvarado L."/>
            <person name="Arachchi H.M."/>
            <person name="Berlin A.M."/>
            <person name="Chapman S.B."/>
            <person name="Gainer-Dewar J."/>
            <person name="Goldberg J."/>
            <person name="Griggs A."/>
            <person name="Gujja S."/>
            <person name="Hansen M."/>
            <person name="Howarth C."/>
            <person name="Imamovic A."/>
            <person name="Ireland A."/>
            <person name="Larimer J."/>
            <person name="McCowan C."/>
            <person name="Murphy C."/>
            <person name="Pearson M."/>
            <person name="Poon T.W."/>
            <person name="Priest M."/>
            <person name="Roberts A."/>
            <person name="Saif S."/>
            <person name="Shea T."/>
            <person name="Sisk P."/>
            <person name="Sykes S."/>
            <person name="Wortman J."/>
            <person name="Nusbaum C."/>
            <person name="Birren B."/>
        </authorList>
    </citation>
    <scope>NUCLEOTIDE SEQUENCE [LARGE SCALE GENOMIC DNA]</scope>
    <source>
        <strain evidence="1 2">CBS 110553</strain>
    </source>
</reference>
<keyword evidence="2" id="KW-1185">Reference proteome</keyword>
<gene>
    <name evidence="1" type="ORF">A1O5_04317</name>
</gene>
<dbReference type="InterPro" id="IPR050700">
    <property type="entry name" value="YIM1/Zinc_Alcohol_DH_Fams"/>
</dbReference>
<evidence type="ECO:0008006" key="3">
    <source>
        <dbReference type="Google" id="ProtNLM"/>
    </source>
</evidence>
<dbReference type="AlphaFoldDB" id="W9WY63"/>
<dbReference type="RefSeq" id="XP_007743114.1">
    <property type="nucleotide sequence ID" value="XM_007744924.1"/>
</dbReference>
<dbReference type="Gene3D" id="3.90.180.10">
    <property type="entry name" value="Medium-chain alcohol dehydrogenases, catalytic domain"/>
    <property type="match status" value="1"/>
</dbReference>
<dbReference type="STRING" id="1182543.W9WY63"/>
<dbReference type="SUPFAM" id="SSF51735">
    <property type="entry name" value="NAD(P)-binding Rossmann-fold domains"/>
    <property type="match status" value="1"/>
</dbReference>
<dbReference type="Proteomes" id="UP000019471">
    <property type="component" value="Unassembled WGS sequence"/>
</dbReference>
<dbReference type="OrthoDB" id="3509362at2759"/>
<accession>W9WY63</accession>
<dbReference type="EMBL" id="AMGX01000005">
    <property type="protein sequence ID" value="EXJ73167.1"/>
    <property type="molecule type" value="Genomic_DNA"/>
</dbReference>
<dbReference type="GeneID" id="19189041"/>
<dbReference type="PANTHER" id="PTHR11695:SF294">
    <property type="entry name" value="RETICULON-4-INTERACTING PROTEIN 1, MITOCHONDRIAL"/>
    <property type="match status" value="1"/>
</dbReference>
<comment type="caution">
    <text evidence="1">The sequence shown here is derived from an EMBL/GenBank/DDBJ whole genome shotgun (WGS) entry which is preliminary data.</text>
</comment>
<sequence>MLAEYAILPPTLVLQKSGNISFTAASGLAANRCTALQFCDISGMKKGDKILVIATSGGPGFLIVQFARAVVGSEKIIVGTYSASNTDLFKGLGADEVIEYRSHLELPEYIALHRSLRPFNIIIGIAGSEDLCNEIQEYLNPGGIFLQWAG</sequence>
<protein>
    <recommendedName>
        <fullName evidence="3">Alcohol dehydrogenase-like C-terminal domain-containing protein</fullName>
    </recommendedName>
</protein>
<dbReference type="Gene3D" id="3.40.50.720">
    <property type="entry name" value="NAD(P)-binding Rossmann-like Domain"/>
    <property type="match status" value="1"/>
</dbReference>
<dbReference type="PANTHER" id="PTHR11695">
    <property type="entry name" value="ALCOHOL DEHYDROGENASE RELATED"/>
    <property type="match status" value="1"/>
</dbReference>
<dbReference type="InterPro" id="IPR036291">
    <property type="entry name" value="NAD(P)-bd_dom_sf"/>
</dbReference>
<name>W9WY63_9EURO</name>
<proteinExistence type="predicted"/>
<dbReference type="GO" id="GO:0005739">
    <property type="term" value="C:mitochondrion"/>
    <property type="evidence" value="ECO:0007669"/>
    <property type="project" value="TreeGrafter"/>
</dbReference>
<dbReference type="HOGENOM" id="CLU_1740346_0_0_1"/>
<evidence type="ECO:0000313" key="2">
    <source>
        <dbReference type="Proteomes" id="UP000019471"/>
    </source>
</evidence>
<evidence type="ECO:0000313" key="1">
    <source>
        <dbReference type="EMBL" id="EXJ73167.1"/>
    </source>
</evidence>
<organism evidence="1 2">
    <name type="scientific">Cladophialophora psammophila CBS 110553</name>
    <dbReference type="NCBI Taxonomy" id="1182543"/>
    <lineage>
        <taxon>Eukaryota</taxon>
        <taxon>Fungi</taxon>
        <taxon>Dikarya</taxon>
        <taxon>Ascomycota</taxon>
        <taxon>Pezizomycotina</taxon>
        <taxon>Eurotiomycetes</taxon>
        <taxon>Chaetothyriomycetidae</taxon>
        <taxon>Chaetothyriales</taxon>
        <taxon>Herpotrichiellaceae</taxon>
        <taxon>Cladophialophora</taxon>
    </lineage>
</organism>